<gene>
    <name evidence="4" type="ORF">HNQ60_005135</name>
</gene>
<evidence type="ECO:0000256" key="2">
    <source>
        <dbReference type="SAM" id="SignalP"/>
    </source>
</evidence>
<dbReference type="InterPro" id="IPR039448">
    <property type="entry name" value="Beta_helix"/>
</dbReference>
<organism evidence="4 5">
    <name type="scientific">Povalibacter uvarum</name>
    <dbReference type="NCBI Taxonomy" id="732238"/>
    <lineage>
        <taxon>Bacteria</taxon>
        <taxon>Pseudomonadati</taxon>
        <taxon>Pseudomonadota</taxon>
        <taxon>Gammaproteobacteria</taxon>
        <taxon>Steroidobacterales</taxon>
        <taxon>Steroidobacteraceae</taxon>
        <taxon>Povalibacter</taxon>
    </lineage>
</organism>
<dbReference type="Pfam" id="PF13229">
    <property type="entry name" value="Beta_helix"/>
    <property type="match status" value="1"/>
</dbReference>
<dbReference type="Proteomes" id="UP000588068">
    <property type="component" value="Unassembled WGS sequence"/>
</dbReference>
<protein>
    <recommendedName>
        <fullName evidence="3">Right handed beta helix domain-containing protein</fullName>
    </recommendedName>
</protein>
<reference evidence="4 5" key="1">
    <citation type="submission" date="2020-08" db="EMBL/GenBank/DDBJ databases">
        <title>Genomic Encyclopedia of Type Strains, Phase IV (KMG-IV): sequencing the most valuable type-strain genomes for metagenomic binning, comparative biology and taxonomic classification.</title>
        <authorList>
            <person name="Goeker M."/>
        </authorList>
    </citation>
    <scope>NUCLEOTIDE SEQUENCE [LARGE SCALE GENOMIC DNA]</scope>
    <source>
        <strain evidence="4 5">DSM 26723</strain>
    </source>
</reference>
<dbReference type="PROSITE" id="PS51257">
    <property type="entry name" value="PROKAR_LIPOPROTEIN"/>
    <property type="match status" value="1"/>
</dbReference>
<keyword evidence="5" id="KW-1185">Reference proteome</keyword>
<dbReference type="Gene3D" id="2.160.20.10">
    <property type="entry name" value="Single-stranded right-handed beta-helix, Pectin lyase-like"/>
    <property type="match status" value="1"/>
</dbReference>
<sequence>MPRMRAVTVVAFLLLGACGGGGNSPAPAPAPALVVNSLLDSATPAAGTTTLRSALAQAASGQAITFDAALDGGTIALSIVANEHTLLKGEVMGIRNEPSGPVSYLIGYFDRDYGRSALEARKDVVIDASSLPRGITLAWAGGAQPGARVLAVDGDLSLTNVSITGGSSVAAANTVTTAHPQPWTLARGGALAVWGTARLTNCKLYDNRVSGDFEQSRDRGAFGGAVYADLVVMKGCVVSGNSVLGAGAAGGGVYSVGGAGHSGTTSTIDQSTISGNRISGLFTYGAGVYSDGGSIGESKRLRLTNTTIARNLVEPAPGLPPFLLAMGYWRGGGVYMSNGYMEIQNCTIVENEVRGVPRTDSLGRRNLAGGIAATVGNAHAVEDLIIGSSVVAGNTVQEVGGVRYAQDIYTGSLFYFRSAGYNRIGALDFSHILVPVGEPGWASLSRRHYPQNGDADGVALVDVIDVVGVTRSNSILSVGADSGSFAVLHYPPLGSALGQVPNSSYELSETLGEYAVARGATDDFLEIVLRRIESHYGLPGFAADFQADFETFLRTVDADSATSGTQPYVDPSGVPILTLAATAYFGPAQTWPQELENYPYIEFWHRLDEALAAASVPGMGPELLGGAAWRQLFSTGQLNENQGITVTMSTRPRLSVSPLGVDQLGRTRPTASSADIGAIEAP</sequence>
<accession>A0A841HTU0</accession>
<dbReference type="SUPFAM" id="SSF51126">
    <property type="entry name" value="Pectin lyase-like"/>
    <property type="match status" value="1"/>
</dbReference>
<feature type="chain" id="PRO_5032675185" description="Right handed beta helix domain-containing protein" evidence="2">
    <location>
        <begin position="29"/>
        <end position="682"/>
    </location>
</feature>
<evidence type="ECO:0000313" key="5">
    <source>
        <dbReference type="Proteomes" id="UP000588068"/>
    </source>
</evidence>
<dbReference type="InterPro" id="IPR012334">
    <property type="entry name" value="Pectin_lyas_fold"/>
</dbReference>
<name>A0A841HTU0_9GAMM</name>
<dbReference type="EMBL" id="JACHHZ010000007">
    <property type="protein sequence ID" value="MBB6096213.1"/>
    <property type="molecule type" value="Genomic_DNA"/>
</dbReference>
<evidence type="ECO:0000256" key="1">
    <source>
        <dbReference type="SAM" id="MobiDB-lite"/>
    </source>
</evidence>
<keyword evidence="2" id="KW-0732">Signal</keyword>
<feature type="region of interest" description="Disordered" evidence="1">
    <location>
        <begin position="657"/>
        <end position="682"/>
    </location>
</feature>
<dbReference type="AlphaFoldDB" id="A0A841HTU0"/>
<dbReference type="RefSeq" id="WP_221304456.1">
    <property type="nucleotide sequence ID" value="NZ_JACHHZ010000007.1"/>
</dbReference>
<evidence type="ECO:0000313" key="4">
    <source>
        <dbReference type="EMBL" id="MBB6096213.1"/>
    </source>
</evidence>
<dbReference type="InterPro" id="IPR011050">
    <property type="entry name" value="Pectin_lyase_fold/virulence"/>
</dbReference>
<comment type="caution">
    <text evidence="4">The sequence shown here is derived from an EMBL/GenBank/DDBJ whole genome shotgun (WGS) entry which is preliminary data.</text>
</comment>
<feature type="domain" description="Right handed beta helix" evidence="3">
    <location>
        <begin position="197"/>
        <end position="356"/>
    </location>
</feature>
<proteinExistence type="predicted"/>
<evidence type="ECO:0000259" key="3">
    <source>
        <dbReference type="Pfam" id="PF13229"/>
    </source>
</evidence>
<feature type="signal peptide" evidence="2">
    <location>
        <begin position="1"/>
        <end position="28"/>
    </location>
</feature>